<evidence type="ECO:0000256" key="1">
    <source>
        <dbReference type="ARBA" id="ARBA00004613"/>
    </source>
</evidence>
<evidence type="ECO:0000313" key="7">
    <source>
        <dbReference type="Proteomes" id="UP000515163"/>
    </source>
</evidence>
<name>A0A6P8HX46_ACTTE</name>
<dbReference type="InterPro" id="IPR000885">
    <property type="entry name" value="Fib_collagen_C"/>
</dbReference>
<dbReference type="InParanoid" id="A0A6P8HX46"/>
<dbReference type="InterPro" id="IPR002181">
    <property type="entry name" value="Fibrinogen_a/b/g_C_dom"/>
</dbReference>
<dbReference type="GO" id="GO:0005615">
    <property type="term" value="C:extracellular space"/>
    <property type="evidence" value="ECO:0007669"/>
    <property type="project" value="TreeGrafter"/>
</dbReference>
<evidence type="ECO:0000313" key="8">
    <source>
        <dbReference type="RefSeq" id="XP_031559891.1"/>
    </source>
</evidence>
<organism evidence="7 8">
    <name type="scientific">Actinia tenebrosa</name>
    <name type="common">Australian red waratah sea anemone</name>
    <dbReference type="NCBI Taxonomy" id="6105"/>
    <lineage>
        <taxon>Eukaryota</taxon>
        <taxon>Metazoa</taxon>
        <taxon>Cnidaria</taxon>
        <taxon>Anthozoa</taxon>
        <taxon>Hexacorallia</taxon>
        <taxon>Actiniaria</taxon>
        <taxon>Actiniidae</taxon>
        <taxon>Actinia</taxon>
    </lineage>
</organism>
<dbReference type="RefSeq" id="XP_031559891.1">
    <property type="nucleotide sequence ID" value="XM_031704031.1"/>
</dbReference>
<evidence type="ECO:0000256" key="4">
    <source>
        <dbReference type="ARBA" id="ARBA00023157"/>
    </source>
</evidence>
<dbReference type="SUPFAM" id="SSF56496">
    <property type="entry name" value="Fibrinogen C-terminal domain-like"/>
    <property type="match status" value="1"/>
</dbReference>
<keyword evidence="4" id="KW-1015">Disulfide bond</keyword>
<sequence length="279" mass="30933">MSLSWKVLLSILTISSYSMLVIARPSRQCLVDMDDTGDLRINYSNNLFKTLLMGRLKETKSLHPAFGRESAVRSCKELKTRSPDSESGIYWIDPDGGFHDNAFQAYCDQQTAGGGWTLVWSYGFTDYDNFNSGGNAVTPIPSWPVSKSNVRVSKTLPLRETDYEAMPFDLWRALGNEILVKSNINNWITCKAGSGSMVMWQKGSINCSVVKVVARNCNDTVPTTFSVSSANGPSLDASSLYYYFDGYKGSNWPTHDPCGSNAVNHVKNVANPRGNLYVR</sequence>
<dbReference type="AlphaFoldDB" id="A0A6P8HX46"/>
<keyword evidence="2" id="KW-0964">Secreted</keyword>
<keyword evidence="7" id="KW-1185">Reference proteome</keyword>
<gene>
    <name evidence="8" type="primary">LOC116296077</name>
</gene>
<dbReference type="Pfam" id="PF01410">
    <property type="entry name" value="COLFI"/>
    <property type="match status" value="1"/>
</dbReference>
<dbReference type="GO" id="GO:0070492">
    <property type="term" value="F:oligosaccharide binding"/>
    <property type="evidence" value="ECO:0007669"/>
    <property type="project" value="TreeGrafter"/>
</dbReference>
<dbReference type="PANTHER" id="PTHR16146">
    <property type="entry name" value="INTELECTIN"/>
    <property type="match status" value="1"/>
</dbReference>
<comment type="subcellular location">
    <subcellularLocation>
        <location evidence="1">Secreted</location>
    </subcellularLocation>
</comment>
<dbReference type="OrthoDB" id="5976246at2759"/>
<feature type="chain" id="PRO_5028116989" evidence="5">
    <location>
        <begin position="24"/>
        <end position="279"/>
    </location>
</feature>
<dbReference type="Proteomes" id="UP000515163">
    <property type="component" value="Unplaced"/>
</dbReference>
<proteinExistence type="predicted"/>
<evidence type="ECO:0000259" key="6">
    <source>
        <dbReference type="PROSITE" id="PS51406"/>
    </source>
</evidence>
<dbReference type="InterPro" id="IPR036056">
    <property type="entry name" value="Fibrinogen-like_C"/>
</dbReference>
<dbReference type="GO" id="GO:0005201">
    <property type="term" value="F:extracellular matrix structural constituent"/>
    <property type="evidence" value="ECO:0007669"/>
    <property type="project" value="InterPro"/>
</dbReference>
<feature type="signal peptide" evidence="5">
    <location>
        <begin position="1"/>
        <end position="23"/>
    </location>
</feature>
<dbReference type="GO" id="GO:0005581">
    <property type="term" value="C:collagen trimer"/>
    <property type="evidence" value="ECO:0007669"/>
    <property type="project" value="UniProtKB-KW"/>
</dbReference>
<dbReference type="NCBIfam" id="NF040941">
    <property type="entry name" value="GGGWT_bact"/>
    <property type="match status" value="1"/>
</dbReference>
<keyword evidence="3" id="KW-0176">Collagen</keyword>
<dbReference type="PANTHER" id="PTHR16146:SF46">
    <property type="entry name" value="INTELECTIN-1A-RELATED"/>
    <property type="match status" value="1"/>
</dbReference>
<keyword evidence="5" id="KW-0732">Signal</keyword>
<reference evidence="8" key="1">
    <citation type="submission" date="2025-08" db="UniProtKB">
        <authorList>
            <consortium name="RefSeq"/>
        </authorList>
    </citation>
    <scope>IDENTIFICATION</scope>
</reference>
<protein>
    <submittedName>
        <fullName evidence="8">Uncharacterized protein LOC116296077</fullName>
    </submittedName>
</protein>
<evidence type="ECO:0000256" key="5">
    <source>
        <dbReference type="SAM" id="SignalP"/>
    </source>
</evidence>
<dbReference type="PROSITE" id="PS51406">
    <property type="entry name" value="FIBRINOGEN_C_2"/>
    <property type="match status" value="1"/>
</dbReference>
<dbReference type="Gene3D" id="2.60.120.1000">
    <property type="match status" value="1"/>
</dbReference>
<dbReference type="GeneID" id="116296077"/>
<evidence type="ECO:0000256" key="2">
    <source>
        <dbReference type="ARBA" id="ARBA00022525"/>
    </source>
</evidence>
<evidence type="ECO:0000256" key="3">
    <source>
        <dbReference type="ARBA" id="ARBA00023119"/>
    </source>
</evidence>
<feature type="domain" description="Fibrinogen C-terminal" evidence="6">
    <location>
        <begin position="66"/>
        <end position="119"/>
    </location>
</feature>
<accession>A0A6P8HX46</accession>
<dbReference type="KEGG" id="aten:116296077"/>